<dbReference type="InterPro" id="IPR006558">
    <property type="entry name" value="LamG-like"/>
</dbReference>
<evidence type="ECO:0000256" key="3">
    <source>
        <dbReference type="SAM" id="MobiDB-lite"/>
    </source>
</evidence>
<evidence type="ECO:0000313" key="5">
    <source>
        <dbReference type="EMBL" id="ASU78849.1"/>
    </source>
</evidence>
<evidence type="ECO:0000313" key="6">
    <source>
        <dbReference type="Proteomes" id="UP000215043"/>
    </source>
</evidence>
<name>A0A223RSL3_9ACTN</name>
<dbReference type="Gene3D" id="2.60.120.200">
    <property type="match status" value="4"/>
</dbReference>
<gene>
    <name evidence="5" type="ORF">CDG81_11800</name>
</gene>
<feature type="region of interest" description="Disordered" evidence="3">
    <location>
        <begin position="56"/>
        <end position="78"/>
    </location>
</feature>
<dbReference type="KEGG" id="aey:CDG81_11800"/>
<dbReference type="Proteomes" id="UP000215043">
    <property type="component" value="Chromosome"/>
</dbReference>
<dbReference type="SUPFAM" id="SSF49899">
    <property type="entry name" value="Concanavalin A-like lectins/glucanases"/>
    <property type="match status" value="4"/>
</dbReference>
<feature type="compositionally biased region" description="Polar residues" evidence="3">
    <location>
        <begin position="235"/>
        <end position="248"/>
    </location>
</feature>
<feature type="domain" description="LamG-like jellyroll fold" evidence="4">
    <location>
        <begin position="1397"/>
        <end position="1542"/>
    </location>
</feature>
<dbReference type="InterPro" id="IPR013320">
    <property type="entry name" value="ConA-like_dom_sf"/>
</dbReference>
<feature type="domain" description="LamG-like jellyroll fold" evidence="4">
    <location>
        <begin position="969"/>
        <end position="1112"/>
    </location>
</feature>
<feature type="region of interest" description="Disordered" evidence="3">
    <location>
        <begin position="233"/>
        <end position="257"/>
    </location>
</feature>
<evidence type="ECO:0000256" key="2">
    <source>
        <dbReference type="ARBA" id="ARBA00023157"/>
    </source>
</evidence>
<dbReference type="EMBL" id="CP022752">
    <property type="protein sequence ID" value="ASU78849.1"/>
    <property type="molecule type" value="Genomic_DNA"/>
</dbReference>
<reference evidence="5 6" key="1">
    <citation type="submission" date="2017-08" db="EMBL/GenBank/DDBJ databases">
        <title>The complete genome sequence of moderately halophilic actinomycete Actinopolyspora erythraea YIM 90600, the producer of novel erythromycin, novel actinopolysporins A-C and tubercidin.</title>
        <authorList>
            <person name="Yin M."/>
            <person name="Tang S."/>
        </authorList>
    </citation>
    <scope>NUCLEOTIDE SEQUENCE [LARGE SCALE GENOMIC DNA]</scope>
    <source>
        <strain evidence="5 6">YIM 90600</strain>
    </source>
</reference>
<keyword evidence="1" id="KW-0732">Signal</keyword>
<accession>A0A223RSL3</accession>
<dbReference type="SMART" id="SM00560">
    <property type="entry name" value="LamGL"/>
    <property type="match status" value="4"/>
</dbReference>
<dbReference type="Pfam" id="PF13385">
    <property type="entry name" value="Laminin_G_3"/>
    <property type="match status" value="4"/>
</dbReference>
<dbReference type="InterPro" id="IPR042837">
    <property type="entry name" value="PTX3"/>
</dbReference>
<dbReference type="PANTHER" id="PTHR46943">
    <property type="entry name" value="PENTRAXIN-RELATED PROTEIN PTX3"/>
    <property type="match status" value="1"/>
</dbReference>
<sequence>MFAVLGSPLSQSAGATARAAAAEPIEAAATEAAASRAAARQDSRVEVSGLTTSTTKVFANPSGSFTMEQSTVPQRVRRDGEWVDLDTTLVRRNDGTVAPTAVPAEVRFSGGGDGPLVRLGGLGTTSDKAVELGWQGELPTPEISGSAATYAEVYPGVDLRVRATPRGITHELVVKTREAAADPRLDRIGFDVRGEGVTVDSDESGNVRAVDAEGRTVFASTTPMMWESAAASVAKRSTSPGTAKARQSTPKRSRVGVELGSDEVSLVPDQRMLSASDTNYPVVIDPDFSYVTPEKSAWTLVRRSHPNQANWNLAPRDDDERYAGVARVGHAPGWGSSYMDRSLFRFDTRAIKGARISKAQFQIHQAWKYSNTCDPAQVPPVELWLTGPIGPGTTWNNQPGWGRRIASKSTVPKAGQSCGPAWVGMNAHSAVQQAADERWNNVTLGLKATGADESSNNPAAWKRFHVKTQDGVRLYPKVFIEYNRPPDPPHDTWVEPWRDPCQLCEGTTYLGGDEARLKTRLTDPDGGQVRAIWDIQADGSKTREQWLASDSVFSTPLDLRGLHGKTVSWSVRGNDGALDGATANGPSFVVDRVAPGSAPGVSSSVYPADDNWHGGRDVPAEFTFDAAGVGDVDHYRYGFQDPPSKTVAADSLGGGATVTLTPPTDGPVDLYVQSVDRAGNRSPVTTHHFYVRAGNGPVAHWPLNGDVTDAAFLGDRDGSTHNGVSWTPGAVDSAVHLDGEVDYLTAPNSVPTDAGFSVSAWVRADKVGDMSRTAVSQDGEVVSGFMLQTRADGKWHFVLTGSDETDGGKYKAFATSEVDVKTGQWTHIAGVYEPAAEEIRLYVNGSLAATEPYWGDISTGGATAIGRAKWNGTLTDPWAGDIDEVRTYDRVLAESEIGSLVNLDNVRTGHWKFEQTGETGTVPNVVPGGQPATLHGDPGYTEGALGSALRLDGTDDHVTTDEPSVRSDGSYSVATWVRLDEKTADPVTVTSQNGQRHAAFELGYSGSGQDSWTWTLRGSEQAAEPEVATVSSARTPRTGVWTHLVGVHDVRAGQLRLFVNGELAGKAQFKGAWHPEAAQFEVGRVRDVGSWGGYLPGAVDELRTYSRALTPDEIRGIVSQDNVSSGSWKLDGDVTDDSGRGLDGTVHGDPTWQGGHTVHPNPGDKAIQLDGTDDYVETPNAVDTSQSFTVSTWAKLDHTGDWYEVLSQDGDRTSGFHLQVDPQGKWGFSMFGSDVDGGGTHKRLISAETAQLGVWTHLTAVYDSSTSEIRLYVNGALVGSAAHTSTWNATGVLGIGRGQWNGESVDFWPGAIDDVRTYSRVLYAEEIRLLAGRDLNLVHNLRLNESEGTNAADSVGNQPGTLHGDASFTSGRSGNAVSLDGTDDYVSTSGVDLRTDESFTVSAWVYLSNKDDEQVTAVSVDGQQTSKFRLGHVTDIEHPLGAWVFEMPESDTKSAPVTETAVATLDAEINSWTHLTGVYDATTGKLWLYVNGSRINDGTLHNTWQSDGGLQIGRGKDAGAQTEFWPGSVDDVRLYTGRLSTDRIESLYASYGNS</sequence>
<feature type="compositionally biased region" description="Polar residues" evidence="3">
    <location>
        <begin position="1349"/>
        <end position="1360"/>
    </location>
</feature>
<feature type="domain" description="LamG-like jellyroll fold" evidence="4">
    <location>
        <begin position="1186"/>
        <end position="1325"/>
    </location>
</feature>
<dbReference type="NCBIfam" id="NF033679">
    <property type="entry name" value="DNRLRE_dom"/>
    <property type="match status" value="1"/>
</dbReference>
<evidence type="ECO:0000256" key="1">
    <source>
        <dbReference type="ARBA" id="ARBA00022729"/>
    </source>
</evidence>
<dbReference type="PANTHER" id="PTHR46943:SF1">
    <property type="entry name" value="PENTRAXIN-RELATED PROTEIN PTX3"/>
    <property type="match status" value="1"/>
</dbReference>
<keyword evidence="2" id="KW-1015">Disulfide bond</keyword>
<evidence type="ECO:0000259" key="4">
    <source>
        <dbReference type="SMART" id="SM00560"/>
    </source>
</evidence>
<organism evidence="5 6">
    <name type="scientific">Actinopolyspora erythraea</name>
    <dbReference type="NCBI Taxonomy" id="414996"/>
    <lineage>
        <taxon>Bacteria</taxon>
        <taxon>Bacillati</taxon>
        <taxon>Actinomycetota</taxon>
        <taxon>Actinomycetes</taxon>
        <taxon>Actinopolysporales</taxon>
        <taxon>Actinopolysporaceae</taxon>
        <taxon>Actinopolyspora</taxon>
    </lineage>
</organism>
<feature type="region of interest" description="Disordered" evidence="3">
    <location>
        <begin position="1349"/>
        <end position="1375"/>
    </location>
</feature>
<feature type="compositionally biased region" description="Polar residues" evidence="3">
    <location>
        <begin position="56"/>
        <end position="73"/>
    </location>
</feature>
<dbReference type="GO" id="GO:0006955">
    <property type="term" value="P:immune response"/>
    <property type="evidence" value="ECO:0007669"/>
    <property type="project" value="InterPro"/>
</dbReference>
<feature type="region of interest" description="Disordered" evidence="3">
    <location>
        <begin position="1148"/>
        <end position="1168"/>
    </location>
</feature>
<protein>
    <recommendedName>
        <fullName evidence="4">LamG-like jellyroll fold domain-containing protein</fullName>
    </recommendedName>
</protein>
<proteinExistence type="predicted"/>
<feature type="domain" description="LamG-like jellyroll fold" evidence="4">
    <location>
        <begin position="754"/>
        <end position="895"/>
    </location>
</feature>